<feature type="region of interest" description="Disordered" evidence="1">
    <location>
        <begin position="44"/>
        <end position="66"/>
    </location>
</feature>
<gene>
    <name evidence="3" type="ORF">OIU79_011809</name>
</gene>
<dbReference type="Proteomes" id="UP001151532">
    <property type="component" value="Chromosome 6"/>
</dbReference>
<comment type="caution">
    <text evidence="3">The sequence shown here is derived from an EMBL/GenBank/DDBJ whole genome shotgun (WGS) entry which is preliminary data.</text>
</comment>
<name>A0A9Q0T2M6_SALPP</name>
<dbReference type="GO" id="GO:0031969">
    <property type="term" value="C:chloroplast membrane"/>
    <property type="evidence" value="ECO:0007669"/>
    <property type="project" value="TreeGrafter"/>
</dbReference>
<dbReference type="EMBL" id="JAPFFK010000017">
    <property type="protein sequence ID" value="KAJ6698370.1"/>
    <property type="molecule type" value="Genomic_DNA"/>
</dbReference>
<reference evidence="3" key="2">
    <citation type="journal article" date="2023" name="Int. J. Mol. Sci.">
        <title>De Novo Assembly and Annotation of 11 Diverse Shrub Willow (Salix) Genomes Reveals Novel Gene Organization in Sex-Linked Regions.</title>
        <authorList>
            <person name="Hyden B."/>
            <person name="Feng K."/>
            <person name="Yates T.B."/>
            <person name="Jawdy S."/>
            <person name="Cereghino C."/>
            <person name="Smart L.B."/>
            <person name="Muchero W."/>
        </authorList>
    </citation>
    <scope>NUCLEOTIDE SEQUENCE</scope>
    <source>
        <tissue evidence="3">Shoot tip</tissue>
    </source>
</reference>
<evidence type="ECO:0000313" key="3">
    <source>
        <dbReference type="EMBL" id="KAJ6698370.1"/>
    </source>
</evidence>
<evidence type="ECO:0000313" key="4">
    <source>
        <dbReference type="Proteomes" id="UP001151532"/>
    </source>
</evidence>
<feature type="transmembrane region" description="Helical" evidence="2">
    <location>
        <begin position="154"/>
        <end position="173"/>
    </location>
</feature>
<dbReference type="EMBL" id="JAPFFK010000017">
    <property type="protein sequence ID" value="KAJ6698369.1"/>
    <property type="molecule type" value="Genomic_DNA"/>
</dbReference>
<sequence>MATFSLHSYHHPFLSQNLNSTKTISFSHGNPRLVFLSPKHNISPSRILRSSPPNSSDSLPSNDNSSSNFCIIEGPETVQDFVQMQMQEIQDNIRSRRNKIFLLMEEVRRLRVQQRMRSLKVVGESGEEYADEMPDMPSSIPFLPHLTPKTLRQLYLTSFSFISGIILFGGLIAPTLELKLGLGGTSYEDFIRSMHLPLQLSMVDPIVASFVGGAVGVISSLMLIEVNNVEQQEKKRCKYCYGTGYLACARCSASGVCLSVDPISLSSASDRPLQVPATQRCPNCSGAGKVMCPTCLCTGMMMASEHDPRFDPFD</sequence>
<evidence type="ECO:0000256" key="1">
    <source>
        <dbReference type="SAM" id="MobiDB-lite"/>
    </source>
</evidence>
<dbReference type="OrthoDB" id="201720at2759"/>
<protein>
    <submittedName>
        <fullName evidence="3">PLASTID TRANSCRIPTIONALLY ACTIVE PROTEIN</fullName>
    </submittedName>
</protein>
<keyword evidence="4" id="KW-1185">Reference proteome</keyword>
<reference evidence="3" key="1">
    <citation type="submission" date="2022-11" db="EMBL/GenBank/DDBJ databases">
        <authorList>
            <person name="Hyden B.L."/>
            <person name="Feng K."/>
            <person name="Yates T."/>
            <person name="Jawdy S."/>
            <person name="Smart L.B."/>
            <person name="Muchero W."/>
        </authorList>
    </citation>
    <scope>NUCLEOTIDE SEQUENCE</scope>
    <source>
        <tissue evidence="3">Shoot tip</tissue>
    </source>
</reference>
<proteinExistence type="predicted"/>
<accession>A0A9Q0T2M6</accession>
<organism evidence="3 4">
    <name type="scientific">Salix purpurea</name>
    <name type="common">Purple osier willow</name>
    <dbReference type="NCBI Taxonomy" id="77065"/>
    <lineage>
        <taxon>Eukaryota</taxon>
        <taxon>Viridiplantae</taxon>
        <taxon>Streptophyta</taxon>
        <taxon>Embryophyta</taxon>
        <taxon>Tracheophyta</taxon>
        <taxon>Spermatophyta</taxon>
        <taxon>Magnoliopsida</taxon>
        <taxon>eudicotyledons</taxon>
        <taxon>Gunneridae</taxon>
        <taxon>Pentapetalae</taxon>
        <taxon>rosids</taxon>
        <taxon>fabids</taxon>
        <taxon>Malpighiales</taxon>
        <taxon>Salicaceae</taxon>
        <taxon>Saliceae</taxon>
        <taxon>Salix</taxon>
    </lineage>
</organism>
<keyword evidence="2" id="KW-0812">Transmembrane</keyword>
<evidence type="ECO:0000256" key="2">
    <source>
        <dbReference type="SAM" id="Phobius"/>
    </source>
</evidence>
<feature type="transmembrane region" description="Helical" evidence="2">
    <location>
        <begin position="206"/>
        <end position="226"/>
    </location>
</feature>
<keyword evidence="2" id="KW-0472">Membrane</keyword>
<keyword evidence="2" id="KW-1133">Transmembrane helix</keyword>
<dbReference type="PANTHER" id="PTHR15852">
    <property type="entry name" value="PLASTID TRANSCRIPTIONALLY ACTIVE PROTEIN"/>
    <property type="match status" value="1"/>
</dbReference>
<dbReference type="AlphaFoldDB" id="A0A9Q0T2M6"/>
<dbReference type="PANTHER" id="PTHR15852:SF8">
    <property type="entry name" value="PROTEIN ORANGE-LIKE, CHLOROPLASTIC"/>
    <property type="match status" value="1"/>
</dbReference>